<organism evidence="3 4">
    <name type="scientific">Candidatus Magasanikbacteria bacterium CG_4_10_14_0_2_um_filter_37_12</name>
    <dbReference type="NCBI Taxonomy" id="1974637"/>
    <lineage>
        <taxon>Bacteria</taxon>
        <taxon>Candidatus Magasanikiibacteriota</taxon>
    </lineage>
</organism>
<dbReference type="GO" id="GO:0016747">
    <property type="term" value="F:acyltransferase activity, transferring groups other than amino-acyl groups"/>
    <property type="evidence" value="ECO:0007669"/>
    <property type="project" value="InterPro"/>
</dbReference>
<reference evidence="4" key="1">
    <citation type="submission" date="2017-09" db="EMBL/GenBank/DDBJ databases">
        <title>Depth-based differentiation of microbial function through sediment-hosted aquifers and enrichment of novel symbionts in the deep terrestrial subsurface.</title>
        <authorList>
            <person name="Probst A.J."/>
            <person name="Ladd B."/>
            <person name="Jarett J.K."/>
            <person name="Geller-Mcgrath D.E."/>
            <person name="Sieber C.M.K."/>
            <person name="Emerson J.B."/>
            <person name="Anantharaman K."/>
            <person name="Thomas B.C."/>
            <person name="Malmstrom R."/>
            <person name="Stieglmeier M."/>
            <person name="Klingl A."/>
            <person name="Woyke T."/>
            <person name="Ryan C.M."/>
            <person name="Banfield J.F."/>
        </authorList>
    </citation>
    <scope>NUCLEOTIDE SEQUENCE [LARGE SCALE GENOMIC DNA]</scope>
</reference>
<keyword evidence="1" id="KW-0472">Membrane</keyword>
<proteinExistence type="predicted"/>
<dbReference type="EMBL" id="PFPK01000044">
    <property type="protein sequence ID" value="PIZ94420.1"/>
    <property type="molecule type" value="Genomic_DNA"/>
</dbReference>
<feature type="transmembrane region" description="Helical" evidence="1">
    <location>
        <begin position="12"/>
        <end position="27"/>
    </location>
</feature>
<gene>
    <name evidence="3" type="ORF">COX81_03595</name>
</gene>
<feature type="domain" description="Acyltransferase 3" evidence="2">
    <location>
        <begin position="44"/>
        <end position="299"/>
    </location>
</feature>
<dbReference type="InterPro" id="IPR002656">
    <property type="entry name" value="Acyl_transf_3_dom"/>
</dbReference>
<keyword evidence="1" id="KW-1133">Transmembrane helix</keyword>
<feature type="transmembrane region" description="Helical" evidence="1">
    <location>
        <begin position="47"/>
        <end position="63"/>
    </location>
</feature>
<feature type="non-terminal residue" evidence="3">
    <location>
        <position position="301"/>
    </location>
</feature>
<feature type="transmembrane region" description="Helical" evidence="1">
    <location>
        <begin position="251"/>
        <end position="271"/>
    </location>
</feature>
<dbReference type="AlphaFoldDB" id="A0A2M7V6V6"/>
<evidence type="ECO:0000313" key="3">
    <source>
        <dbReference type="EMBL" id="PIZ94420.1"/>
    </source>
</evidence>
<sequence length="301" mass="35001">MNILVENPILQTQIFAIIFFITIIFSIRKKKDKSFFSIATTTEMKGFAMLAIVLSHIGYFLSIDTRFMFPLSILAGVGVDLFLFLSGYGLTVSALKKELKPIKFYLKRTSKIFVPLWIILPIFVLMDFFILHKSYPTVDIIQIFFGFVREADLLNNINSPIWFITLILFYYLIFPWFFKKEYPLLSALLMFLIGYFFVTFGFEIIWRVNHLHKLHIMAFPLGIAFAGLYHSPNLIKKWPEKIMAKLSTKPWILNTVKILLTILALVVFLYFSVHSGMDTSPWIQQNISNLTMFALVVLFLV</sequence>
<accession>A0A2M7V6V6</accession>
<feature type="transmembrane region" description="Helical" evidence="1">
    <location>
        <begin position="212"/>
        <end position="230"/>
    </location>
</feature>
<feature type="transmembrane region" description="Helical" evidence="1">
    <location>
        <begin position="112"/>
        <end position="131"/>
    </location>
</feature>
<evidence type="ECO:0000259" key="2">
    <source>
        <dbReference type="Pfam" id="PF01757"/>
    </source>
</evidence>
<name>A0A2M7V6V6_9BACT</name>
<protein>
    <recommendedName>
        <fullName evidence="2">Acyltransferase 3 domain-containing protein</fullName>
    </recommendedName>
</protein>
<feature type="transmembrane region" description="Helical" evidence="1">
    <location>
        <begin position="185"/>
        <end position="206"/>
    </location>
</feature>
<dbReference type="Proteomes" id="UP000228568">
    <property type="component" value="Unassembled WGS sequence"/>
</dbReference>
<feature type="transmembrane region" description="Helical" evidence="1">
    <location>
        <begin position="283"/>
        <end position="300"/>
    </location>
</feature>
<evidence type="ECO:0000256" key="1">
    <source>
        <dbReference type="SAM" id="Phobius"/>
    </source>
</evidence>
<comment type="caution">
    <text evidence="3">The sequence shown here is derived from an EMBL/GenBank/DDBJ whole genome shotgun (WGS) entry which is preliminary data.</text>
</comment>
<feature type="transmembrane region" description="Helical" evidence="1">
    <location>
        <begin position="161"/>
        <end position="178"/>
    </location>
</feature>
<keyword evidence="1" id="KW-0812">Transmembrane</keyword>
<feature type="transmembrane region" description="Helical" evidence="1">
    <location>
        <begin position="69"/>
        <end position="91"/>
    </location>
</feature>
<dbReference type="Pfam" id="PF01757">
    <property type="entry name" value="Acyl_transf_3"/>
    <property type="match status" value="1"/>
</dbReference>
<evidence type="ECO:0000313" key="4">
    <source>
        <dbReference type="Proteomes" id="UP000228568"/>
    </source>
</evidence>